<evidence type="ECO:0000259" key="8">
    <source>
        <dbReference type="Pfam" id="PF14378"/>
    </source>
</evidence>
<feature type="transmembrane region" description="Helical" evidence="5">
    <location>
        <begin position="209"/>
        <end position="227"/>
    </location>
</feature>
<evidence type="ECO:0000313" key="10">
    <source>
        <dbReference type="Proteomes" id="UP000540412"/>
    </source>
</evidence>
<gene>
    <name evidence="9" type="ORF">BJY24_001301</name>
</gene>
<dbReference type="PANTHER" id="PTHR31310">
    <property type="match status" value="1"/>
</dbReference>
<keyword evidence="3 5" id="KW-1133">Transmembrane helix</keyword>
<keyword evidence="2 5" id="KW-0812">Transmembrane</keyword>
<dbReference type="Proteomes" id="UP000540412">
    <property type="component" value="Unassembled WGS sequence"/>
</dbReference>
<feature type="domain" description="O-acyltransferase WSD1-like N-terminal" evidence="6">
    <location>
        <begin position="343"/>
        <end position="394"/>
    </location>
</feature>
<feature type="domain" description="O-acyltransferase WSD1 C-terminal" evidence="7">
    <location>
        <begin position="515"/>
        <end position="658"/>
    </location>
</feature>
<keyword evidence="10" id="KW-1185">Reference proteome</keyword>
<proteinExistence type="predicted"/>
<evidence type="ECO:0000256" key="1">
    <source>
        <dbReference type="ARBA" id="ARBA00004141"/>
    </source>
</evidence>
<dbReference type="Pfam" id="PF06974">
    <property type="entry name" value="WS_DGAT_C"/>
    <property type="match status" value="1"/>
</dbReference>
<dbReference type="EMBL" id="JACHIT010000001">
    <property type="protein sequence ID" value="MBB5912434.1"/>
    <property type="molecule type" value="Genomic_DNA"/>
</dbReference>
<sequence length="675" mass="73008">MGNPSRRPVLWRDIAVGLGVFGLYLLVDSMHSAERRAAADRNARSLFDLERWSHIDVELSLNRWLDGRDWLATAANYEYAFTYIVTAFALLFWMYFRRPADYPRARDSFLLLNALAIACFAVYPVTPPRLLPDLGFTDTVVSGGTWGSWGTPLVDGSNQLAAVPSLHVGWALWVSVVLARIASGLLVQLLSALHVLLTLYVIVATANHFVLDAVVAAIVVALSILLVDRWHDRPPVVPPADAFFLHIEDAGLPQQVGGMVVLRPGPGGPTIDEVRDLVRGELSHLPRFRQRLHLPGGWRRARWVDADIDWAWHVTERLLAPRENELGGLPDAGEPDEPGPWTGEIARLVGELAGEPLPRDRPLWRLVVVRDPGAGVVGVVLLMHHTVADGVGTVVQALHLLRPPVDLAIDGRRGPGPGRAAVGIATGLAQLATDARPAGRIPEGSTRRDFAVAGLDLETVRAVAHSRQARVTDVLLTVMVCALRRMRPDWSGPLRERLRVAVPLMVREPSAAAEGNLTAAVMTDVPFTPADPGALLSEIRHRSDRLHSGTRALASHFVMSRALRLAPEPAVGWFARNVYGVRFFHAIVSNMAGPDRDMTFAGLPIAQVFPILPPAPGVPLVAGVLSWRGVLGIGLSADPALLDPVAFAAELPRVLDELAGSAAVAEPGSPVRSGE</sequence>
<dbReference type="GO" id="GO:0016020">
    <property type="term" value="C:membrane"/>
    <property type="evidence" value="ECO:0007669"/>
    <property type="project" value="UniProtKB-SubCell"/>
</dbReference>
<evidence type="ECO:0000256" key="2">
    <source>
        <dbReference type="ARBA" id="ARBA00022692"/>
    </source>
</evidence>
<dbReference type="CDD" id="cd03386">
    <property type="entry name" value="PAP2_Aur1_like"/>
    <property type="match status" value="1"/>
</dbReference>
<reference evidence="9 10" key="1">
    <citation type="submission" date="2020-08" db="EMBL/GenBank/DDBJ databases">
        <title>Sequencing the genomes of 1000 actinobacteria strains.</title>
        <authorList>
            <person name="Klenk H.-P."/>
        </authorList>
    </citation>
    <scope>NUCLEOTIDE SEQUENCE [LARGE SCALE GENOMIC DNA]</scope>
    <source>
        <strain evidence="9 10">DSM 43582</strain>
    </source>
</reference>
<dbReference type="InterPro" id="IPR052185">
    <property type="entry name" value="IPC_Synthase-Related"/>
</dbReference>
<feature type="transmembrane region" description="Helical" evidence="5">
    <location>
        <begin position="9"/>
        <end position="27"/>
    </location>
</feature>
<comment type="subcellular location">
    <subcellularLocation>
        <location evidence="1">Membrane</location>
        <topology evidence="1">Multi-pass membrane protein</topology>
    </subcellularLocation>
</comment>
<feature type="transmembrane region" description="Helical" evidence="5">
    <location>
        <begin position="185"/>
        <end position="203"/>
    </location>
</feature>
<evidence type="ECO:0000313" key="9">
    <source>
        <dbReference type="EMBL" id="MBB5912434.1"/>
    </source>
</evidence>
<dbReference type="PANTHER" id="PTHR31310:SF7">
    <property type="entry name" value="PA-PHOSPHATASE RELATED-FAMILY PROTEIN DDB_G0268928"/>
    <property type="match status" value="1"/>
</dbReference>
<dbReference type="GO" id="GO:0045017">
    <property type="term" value="P:glycerolipid biosynthetic process"/>
    <property type="evidence" value="ECO:0007669"/>
    <property type="project" value="InterPro"/>
</dbReference>
<dbReference type="Pfam" id="PF03007">
    <property type="entry name" value="WS_DGAT_cat"/>
    <property type="match status" value="2"/>
</dbReference>
<dbReference type="GO" id="GO:0004144">
    <property type="term" value="F:diacylglycerol O-acyltransferase activity"/>
    <property type="evidence" value="ECO:0007669"/>
    <property type="project" value="InterPro"/>
</dbReference>
<evidence type="ECO:0000259" key="7">
    <source>
        <dbReference type="Pfam" id="PF06974"/>
    </source>
</evidence>
<feature type="domain" description="O-acyltransferase WSD1-like N-terminal" evidence="6">
    <location>
        <begin position="239"/>
        <end position="316"/>
    </location>
</feature>
<feature type="domain" description="Inositolphosphotransferase Aur1/Ipt1" evidence="8">
    <location>
        <begin position="45"/>
        <end position="226"/>
    </location>
</feature>
<dbReference type="RefSeq" id="WP_184782121.1">
    <property type="nucleotide sequence ID" value="NZ_JACHIT010000001.1"/>
</dbReference>
<evidence type="ECO:0000256" key="3">
    <source>
        <dbReference type="ARBA" id="ARBA00022989"/>
    </source>
</evidence>
<evidence type="ECO:0000259" key="6">
    <source>
        <dbReference type="Pfam" id="PF03007"/>
    </source>
</evidence>
<dbReference type="SUPFAM" id="SSF52777">
    <property type="entry name" value="CoA-dependent acyltransferases"/>
    <property type="match status" value="1"/>
</dbReference>
<dbReference type="Pfam" id="PF14378">
    <property type="entry name" value="PAP2_3"/>
    <property type="match status" value="1"/>
</dbReference>
<evidence type="ECO:0008006" key="11">
    <source>
        <dbReference type="Google" id="ProtNLM"/>
    </source>
</evidence>
<dbReference type="InterPro" id="IPR009721">
    <property type="entry name" value="O-acyltransferase_WSD1_C"/>
</dbReference>
<comment type="caution">
    <text evidence="9">The sequence shown here is derived from an EMBL/GenBank/DDBJ whole genome shotgun (WGS) entry which is preliminary data.</text>
</comment>
<keyword evidence="4 5" id="KW-0472">Membrane</keyword>
<dbReference type="InterPro" id="IPR026841">
    <property type="entry name" value="Aur1/Ipt1"/>
</dbReference>
<protein>
    <recommendedName>
        <fullName evidence="11">Diacylglycerol O-acyltransferase</fullName>
    </recommendedName>
</protein>
<accession>A0A7W9PB50</accession>
<dbReference type="InterPro" id="IPR004255">
    <property type="entry name" value="O-acyltransferase_WSD1_N"/>
</dbReference>
<evidence type="ECO:0000256" key="4">
    <source>
        <dbReference type="ARBA" id="ARBA00023136"/>
    </source>
</evidence>
<feature type="transmembrane region" description="Helical" evidence="5">
    <location>
        <begin position="79"/>
        <end position="96"/>
    </location>
</feature>
<name>A0A7W9PB50_9NOCA</name>
<organism evidence="9 10">
    <name type="scientific">Nocardia transvalensis</name>
    <dbReference type="NCBI Taxonomy" id="37333"/>
    <lineage>
        <taxon>Bacteria</taxon>
        <taxon>Bacillati</taxon>
        <taxon>Actinomycetota</taxon>
        <taxon>Actinomycetes</taxon>
        <taxon>Mycobacteriales</taxon>
        <taxon>Nocardiaceae</taxon>
        <taxon>Nocardia</taxon>
    </lineage>
</organism>
<feature type="transmembrane region" description="Helical" evidence="5">
    <location>
        <begin position="108"/>
        <end position="126"/>
    </location>
</feature>
<dbReference type="AlphaFoldDB" id="A0A7W9PB50"/>
<evidence type="ECO:0000256" key="5">
    <source>
        <dbReference type="SAM" id="Phobius"/>
    </source>
</evidence>